<proteinExistence type="predicted"/>
<dbReference type="PROSITE" id="PS51257">
    <property type="entry name" value="PROKAR_LIPOPROTEIN"/>
    <property type="match status" value="1"/>
</dbReference>
<keyword evidence="1" id="KW-0732">Signal</keyword>
<dbReference type="EMBL" id="CP022022">
    <property type="protein sequence ID" value="ASF43574.1"/>
    <property type="molecule type" value="Genomic_DNA"/>
</dbReference>
<reference evidence="3" key="1">
    <citation type="submission" date="2017-06" db="EMBL/GenBank/DDBJ databases">
        <title>Complete genome sequence of Capnocytophaga sp. KCOM 1579 (=ChDC OS43) isolated from a human refractory periapical abscess lesion.</title>
        <authorList>
            <person name="Kook J.-K."/>
            <person name="Park S.-N."/>
            <person name="Lim Y.K."/>
            <person name="Roh H."/>
        </authorList>
    </citation>
    <scope>NUCLEOTIDE SEQUENCE [LARGE SCALE GENOMIC DNA]</scope>
    <source>
        <strain evidence="3">ChDC OS43</strain>
    </source>
</reference>
<gene>
    <name evidence="2" type="ORF">CBG49_11080</name>
</gene>
<dbReference type="KEGG" id="capn:CBG49_11080"/>
<keyword evidence="3" id="KW-1185">Reference proteome</keyword>
<dbReference type="Proteomes" id="UP000197007">
    <property type="component" value="Chromosome"/>
</dbReference>
<organism evidence="2 3">
    <name type="scientific">Capnocytophaga endodontalis</name>
    <dbReference type="NCBI Taxonomy" id="2708117"/>
    <lineage>
        <taxon>Bacteria</taxon>
        <taxon>Pseudomonadati</taxon>
        <taxon>Bacteroidota</taxon>
        <taxon>Flavobacteriia</taxon>
        <taxon>Flavobacteriales</taxon>
        <taxon>Flavobacteriaceae</taxon>
        <taxon>Capnocytophaga</taxon>
    </lineage>
</organism>
<feature type="signal peptide" evidence="1">
    <location>
        <begin position="1"/>
        <end position="21"/>
    </location>
</feature>
<protein>
    <recommendedName>
        <fullName evidence="4">Lipoprotein</fullName>
    </recommendedName>
</protein>
<dbReference type="RefSeq" id="WP_088594522.1">
    <property type="nucleotide sequence ID" value="NZ_CP022022.1"/>
</dbReference>
<sequence>MKNLILTLLICFFLISCGQNNNQSTEQKNEKVEMQTCVDYDYETVEYPKDSEEYWRYPKDGNTKLAKRFFKFVIANYLAQLKCENTYKTKYMPMDIDRISQEIVDTLTVLKYNTGVYMLEGGKLFEPKGDSYEDLEKRVVINDSGNDILNILNFVRNNVGIVRFHNNGASVPHYIIEEKSNATIFNLTVDKEVYDGNFDPDEVLYDDGEGSGDFYGDVWYITNI</sequence>
<evidence type="ECO:0000313" key="2">
    <source>
        <dbReference type="EMBL" id="ASF43574.1"/>
    </source>
</evidence>
<evidence type="ECO:0000256" key="1">
    <source>
        <dbReference type="SAM" id="SignalP"/>
    </source>
</evidence>
<name>A0A1Z4BQJ0_9FLAO</name>
<feature type="chain" id="PRO_5012983917" description="Lipoprotein" evidence="1">
    <location>
        <begin position="22"/>
        <end position="224"/>
    </location>
</feature>
<accession>A0A1Z4BQJ0</accession>
<evidence type="ECO:0008006" key="4">
    <source>
        <dbReference type="Google" id="ProtNLM"/>
    </source>
</evidence>
<dbReference type="AlphaFoldDB" id="A0A1Z4BQJ0"/>
<evidence type="ECO:0000313" key="3">
    <source>
        <dbReference type="Proteomes" id="UP000197007"/>
    </source>
</evidence>